<dbReference type="Proteomes" id="UP000634136">
    <property type="component" value="Unassembled WGS sequence"/>
</dbReference>
<evidence type="ECO:0000313" key="2">
    <source>
        <dbReference type="Proteomes" id="UP000634136"/>
    </source>
</evidence>
<evidence type="ECO:0000313" key="1">
    <source>
        <dbReference type="EMBL" id="KAF7811254.1"/>
    </source>
</evidence>
<dbReference type="EMBL" id="JAAIUW010000010">
    <property type="protein sequence ID" value="KAF7811254.1"/>
    <property type="molecule type" value="Genomic_DNA"/>
</dbReference>
<comment type="caution">
    <text evidence="1">The sequence shown here is derived from an EMBL/GenBank/DDBJ whole genome shotgun (WGS) entry which is preliminary data.</text>
</comment>
<accession>A0A834SWC2</accession>
<protein>
    <submittedName>
        <fullName evidence="1">Uncharacterized protein</fullName>
    </submittedName>
</protein>
<reference evidence="1" key="1">
    <citation type="submission" date="2020-09" db="EMBL/GenBank/DDBJ databases">
        <title>Genome-Enabled Discovery of Anthraquinone Biosynthesis in Senna tora.</title>
        <authorList>
            <person name="Kang S.-H."/>
            <person name="Pandey R.P."/>
            <person name="Lee C.-M."/>
            <person name="Sim J.-S."/>
            <person name="Jeong J.-T."/>
            <person name="Choi B.-S."/>
            <person name="Jung M."/>
            <person name="Ginzburg D."/>
            <person name="Zhao K."/>
            <person name="Won S.Y."/>
            <person name="Oh T.-J."/>
            <person name="Yu Y."/>
            <person name="Kim N.-H."/>
            <person name="Lee O.R."/>
            <person name="Lee T.-H."/>
            <person name="Bashyal P."/>
            <person name="Kim T.-S."/>
            <person name="Lee W.-H."/>
            <person name="Kawkins C."/>
            <person name="Kim C.-K."/>
            <person name="Kim J.S."/>
            <person name="Ahn B.O."/>
            <person name="Rhee S.Y."/>
            <person name="Sohng J.K."/>
        </authorList>
    </citation>
    <scope>NUCLEOTIDE SEQUENCE</scope>
    <source>
        <tissue evidence="1">Leaf</tissue>
    </source>
</reference>
<proteinExistence type="predicted"/>
<organism evidence="1 2">
    <name type="scientific">Senna tora</name>
    <dbReference type="NCBI Taxonomy" id="362788"/>
    <lineage>
        <taxon>Eukaryota</taxon>
        <taxon>Viridiplantae</taxon>
        <taxon>Streptophyta</taxon>
        <taxon>Embryophyta</taxon>
        <taxon>Tracheophyta</taxon>
        <taxon>Spermatophyta</taxon>
        <taxon>Magnoliopsida</taxon>
        <taxon>eudicotyledons</taxon>
        <taxon>Gunneridae</taxon>
        <taxon>Pentapetalae</taxon>
        <taxon>rosids</taxon>
        <taxon>fabids</taxon>
        <taxon>Fabales</taxon>
        <taxon>Fabaceae</taxon>
        <taxon>Caesalpinioideae</taxon>
        <taxon>Cassia clade</taxon>
        <taxon>Senna</taxon>
    </lineage>
</organism>
<dbReference type="AlphaFoldDB" id="A0A834SWC2"/>
<keyword evidence="2" id="KW-1185">Reference proteome</keyword>
<sequence length="134" mass="15473">MDVWLRLSSTLSTESCDARPRSVLQRDLHFYSIFQHKMETLFFLSSELTSMMKAMRVSVRESAKVRRVKWTVLTNSAKMSPILPKKKESDSKVEYKEAKIGAIPKNSIFNVQYLNQTIEFIGICAILCPIPILW</sequence>
<name>A0A834SWC2_9FABA</name>
<gene>
    <name evidence="1" type="ORF">G2W53_032230</name>
</gene>